<sequence length="380" mass="43074">MASLLLKYISPPQVDLSPDYDGLEYRWKGLTFRPAFFQLEPFLLAGVVVYALLYIWGKRSNEARVTKWYETHLPILQAQFSKPTAQDLIRDGNSDWFIFSTGRRALTSLHTTFTIRPRHDLLQYLFQVGRGLIELDYQPYDEVELDFTFRDMPGKENAVPDCVWAIVAKDEIKGIKSKRWDLSFAKTADLSSLPPSLTVMSEFADVTTTLLKPIGSLDLPAVLSNPSILPYFRSLSLTDQPRRRPALPTPAAERTRHLILSLALPPSSDAAATIPLLTAALQLVDVIAGEGKNTLRGGLNTQLRPETRVKLKKKREEVDKEIRDDAAKEKREEQAEEKAAAKKKAEQEKLSRLSAAEQKKALEREKKRAMRKTQGRVKMR</sequence>
<evidence type="ECO:0000256" key="4">
    <source>
        <dbReference type="ARBA" id="ARBA00023136"/>
    </source>
</evidence>
<feature type="transmembrane region" description="Helical" evidence="6">
    <location>
        <begin position="35"/>
        <end position="57"/>
    </location>
</feature>
<dbReference type="AlphaFoldDB" id="J4H2I2"/>
<protein>
    <recommendedName>
        <fullName evidence="9">DUF1682-domain-containing protein</fullName>
    </recommendedName>
</protein>
<dbReference type="GO" id="GO:0005509">
    <property type="term" value="F:calcium ion binding"/>
    <property type="evidence" value="ECO:0007669"/>
    <property type="project" value="InterPro"/>
</dbReference>
<feature type="region of interest" description="Disordered" evidence="5">
    <location>
        <begin position="310"/>
        <end position="380"/>
    </location>
</feature>
<dbReference type="OrthoDB" id="10039147at2759"/>
<dbReference type="RefSeq" id="XP_012180852.1">
    <property type="nucleotide sequence ID" value="XM_012325462.1"/>
</dbReference>
<keyword evidence="8" id="KW-1185">Reference proteome</keyword>
<evidence type="ECO:0008006" key="9">
    <source>
        <dbReference type="Google" id="ProtNLM"/>
    </source>
</evidence>
<dbReference type="FunCoup" id="J4H2I2">
    <property type="interactions" value="218"/>
</dbReference>
<evidence type="ECO:0000313" key="7">
    <source>
        <dbReference type="EMBL" id="CCM01569.1"/>
    </source>
</evidence>
<accession>J4H2I2</accession>
<evidence type="ECO:0000256" key="5">
    <source>
        <dbReference type="SAM" id="MobiDB-lite"/>
    </source>
</evidence>
<keyword evidence="2 6" id="KW-0812">Transmembrane</keyword>
<dbReference type="EMBL" id="HE797041">
    <property type="protein sequence ID" value="CCM01569.1"/>
    <property type="molecule type" value="Genomic_DNA"/>
</dbReference>
<proteinExistence type="predicted"/>
<reference evidence="7 8" key="1">
    <citation type="journal article" date="2012" name="Appl. Environ. Microbiol.">
        <title>Short-read sequencing for genomic analysis of the brown rot fungus Fibroporia radiculosa.</title>
        <authorList>
            <person name="Tang J.D."/>
            <person name="Perkins A.D."/>
            <person name="Sonstegard T.S."/>
            <person name="Schroeder S.G."/>
            <person name="Burgess S.C."/>
            <person name="Diehl S.V."/>
        </authorList>
    </citation>
    <scope>NUCLEOTIDE SEQUENCE [LARGE SCALE GENOMIC DNA]</scope>
    <source>
        <strain evidence="7 8">TFFH 294</strain>
    </source>
</reference>
<dbReference type="STRING" id="599839.J4H2I2"/>
<keyword evidence="3 6" id="KW-1133">Transmembrane helix</keyword>
<dbReference type="InterPro" id="IPR012879">
    <property type="entry name" value="CCDC47"/>
</dbReference>
<evidence type="ECO:0000256" key="2">
    <source>
        <dbReference type="ARBA" id="ARBA00022692"/>
    </source>
</evidence>
<evidence type="ECO:0000256" key="1">
    <source>
        <dbReference type="ARBA" id="ARBA00004167"/>
    </source>
</evidence>
<evidence type="ECO:0000256" key="6">
    <source>
        <dbReference type="SAM" id="Phobius"/>
    </source>
</evidence>
<evidence type="ECO:0000256" key="3">
    <source>
        <dbReference type="ARBA" id="ARBA00022989"/>
    </source>
</evidence>
<comment type="subcellular location">
    <subcellularLocation>
        <location evidence="1">Membrane</location>
        <topology evidence="1">Single-pass membrane protein</topology>
    </subcellularLocation>
</comment>
<gene>
    <name evidence="7" type="ORF">FIBRA_03629</name>
</gene>
<dbReference type="GeneID" id="24096480"/>
<evidence type="ECO:0000313" key="8">
    <source>
        <dbReference type="Proteomes" id="UP000006352"/>
    </source>
</evidence>
<dbReference type="Pfam" id="PF07946">
    <property type="entry name" value="CCDC47"/>
    <property type="match status" value="1"/>
</dbReference>
<keyword evidence="4 6" id="KW-0472">Membrane</keyword>
<dbReference type="InParanoid" id="J4H2I2"/>
<organism evidence="7 8">
    <name type="scientific">Fibroporia radiculosa</name>
    <dbReference type="NCBI Taxonomy" id="599839"/>
    <lineage>
        <taxon>Eukaryota</taxon>
        <taxon>Fungi</taxon>
        <taxon>Dikarya</taxon>
        <taxon>Basidiomycota</taxon>
        <taxon>Agaricomycotina</taxon>
        <taxon>Agaricomycetes</taxon>
        <taxon>Polyporales</taxon>
        <taxon>Fibroporiaceae</taxon>
        <taxon>Fibroporia</taxon>
    </lineage>
</organism>
<dbReference type="GO" id="GO:0032469">
    <property type="term" value="P:endoplasmic reticulum calcium ion homeostasis"/>
    <property type="evidence" value="ECO:0007669"/>
    <property type="project" value="InterPro"/>
</dbReference>
<dbReference type="GO" id="GO:0005783">
    <property type="term" value="C:endoplasmic reticulum"/>
    <property type="evidence" value="ECO:0007669"/>
    <property type="project" value="InterPro"/>
</dbReference>
<dbReference type="HOGENOM" id="CLU_042570_1_0_1"/>
<dbReference type="GO" id="GO:0016020">
    <property type="term" value="C:membrane"/>
    <property type="evidence" value="ECO:0007669"/>
    <property type="project" value="UniProtKB-SubCell"/>
</dbReference>
<dbReference type="Proteomes" id="UP000006352">
    <property type="component" value="Unassembled WGS sequence"/>
</dbReference>
<feature type="compositionally biased region" description="Basic and acidic residues" evidence="5">
    <location>
        <begin position="310"/>
        <end position="366"/>
    </location>
</feature>
<feature type="compositionally biased region" description="Basic residues" evidence="5">
    <location>
        <begin position="367"/>
        <end position="380"/>
    </location>
</feature>
<dbReference type="PANTHER" id="PTHR12883:SF0">
    <property type="entry name" value="PAT COMPLEX SUBUNIT CCDC47"/>
    <property type="match status" value="1"/>
</dbReference>
<name>J4H2I2_9APHY</name>
<dbReference type="PANTHER" id="PTHR12883">
    <property type="entry name" value="ADIPOCYTE-SPECIFIC PROTEIN 4-RELATED"/>
    <property type="match status" value="1"/>
</dbReference>